<evidence type="ECO:0000256" key="3">
    <source>
        <dbReference type="ARBA" id="ARBA00022691"/>
    </source>
</evidence>
<evidence type="ECO:0000259" key="6">
    <source>
        <dbReference type="SMART" id="SM01144"/>
    </source>
</evidence>
<dbReference type="EC" id="2.5.1.25" evidence="1"/>
<dbReference type="Pfam" id="PF03942">
    <property type="entry name" value="DTW"/>
    <property type="match status" value="1"/>
</dbReference>
<evidence type="ECO:0000256" key="1">
    <source>
        <dbReference type="ARBA" id="ARBA00012386"/>
    </source>
</evidence>
<dbReference type="InterPro" id="IPR005636">
    <property type="entry name" value="DTW"/>
</dbReference>
<dbReference type="Proteomes" id="UP000596252">
    <property type="component" value="Chromosome"/>
</dbReference>
<keyword evidence="2" id="KW-0808">Transferase</keyword>
<proteinExistence type="inferred from homology"/>
<dbReference type="RefSeq" id="WP_203325333.1">
    <property type="nucleotide sequence ID" value="NZ_JBHTLC010000007.1"/>
</dbReference>
<keyword evidence="3" id="KW-0949">S-adenosyl-L-methionine</keyword>
<accession>A0ABX7G2V8</accession>
<dbReference type="EMBL" id="CP069213">
    <property type="protein sequence ID" value="QRH01660.1"/>
    <property type="molecule type" value="Genomic_DNA"/>
</dbReference>
<organism evidence="7 8">
    <name type="scientific">Shewanella litorisediminis</name>
    <dbReference type="NCBI Taxonomy" id="1173586"/>
    <lineage>
        <taxon>Bacteria</taxon>
        <taxon>Pseudomonadati</taxon>
        <taxon>Pseudomonadota</taxon>
        <taxon>Gammaproteobacteria</taxon>
        <taxon>Alteromonadales</taxon>
        <taxon>Shewanellaceae</taxon>
        <taxon>Shewanella</taxon>
    </lineage>
</organism>
<feature type="domain" description="DTW" evidence="6">
    <location>
        <begin position="2"/>
        <end position="192"/>
    </location>
</feature>
<evidence type="ECO:0000256" key="5">
    <source>
        <dbReference type="ARBA" id="ARBA00034489"/>
    </source>
</evidence>
<reference evidence="7 8" key="1">
    <citation type="journal article" date="2012" name="Antonie Van Leeuwenhoek">
        <title>Shewanella litorisediminis sp. nov., a gammaproteobacterium isolated from a tidal flat sediment.</title>
        <authorList>
            <person name="Lee M.H."/>
            <person name="Yoon J.H."/>
        </authorList>
    </citation>
    <scope>NUCLEOTIDE SEQUENCE [LARGE SCALE GENOMIC DNA]</scope>
    <source>
        <strain evidence="7 8">SMK1-12</strain>
    </source>
</reference>
<dbReference type="PANTHER" id="PTHR21392:SF0">
    <property type="entry name" value="TRNA-URIDINE AMINOCARBOXYPROPYLTRANSFERASE 2"/>
    <property type="match status" value="1"/>
</dbReference>
<gene>
    <name evidence="7" type="ORF">JQC75_17730</name>
</gene>
<dbReference type="PANTHER" id="PTHR21392">
    <property type="entry name" value="TRNA-URIDINE AMINOCARBOXYPROPYLTRANSFERASE 2"/>
    <property type="match status" value="1"/>
</dbReference>
<keyword evidence="8" id="KW-1185">Reference proteome</keyword>
<comment type="similarity">
    <text evidence="5">Belongs to the TDD superfamily. DTWD2 family.</text>
</comment>
<dbReference type="SMART" id="SM01144">
    <property type="entry name" value="DTW"/>
    <property type="match status" value="1"/>
</dbReference>
<evidence type="ECO:0000313" key="7">
    <source>
        <dbReference type="EMBL" id="QRH01660.1"/>
    </source>
</evidence>
<evidence type="ECO:0000313" key="8">
    <source>
        <dbReference type="Proteomes" id="UP000596252"/>
    </source>
</evidence>
<evidence type="ECO:0000256" key="4">
    <source>
        <dbReference type="ARBA" id="ARBA00022694"/>
    </source>
</evidence>
<evidence type="ECO:0000256" key="2">
    <source>
        <dbReference type="ARBA" id="ARBA00022679"/>
    </source>
</evidence>
<protein>
    <recommendedName>
        <fullName evidence="1">tRNA-uridine aminocarboxypropyltransferase</fullName>
        <ecNumber evidence="1">2.5.1.25</ecNumber>
    </recommendedName>
</protein>
<keyword evidence="4" id="KW-0819">tRNA processing</keyword>
<name>A0ABX7G2V8_9GAMM</name>
<sequence length="208" mass="23303">MSRDFCVKCHFPIRVCLCNAISPVAAHTRVWVLQHPSEVDHGKNSARLLPLILDTARIFVGESEADFTPLRQQLKAENLAPVLVYPADDGEVFSLPSVGGQPESRVLLLLDGTWRKALKMYHLNPWLHSLPKLAFTPDSPSAYRIRKASRSDSLSTLEAAACALAQLEPGLDIRPMLQCFDAMISRRLEAMPEAVRQRYLTDPERETD</sequence>
<dbReference type="InterPro" id="IPR039262">
    <property type="entry name" value="DTWD2/TAPT"/>
</dbReference>